<dbReference type="Gene3D" id="2.40.100.20">
    <property type="match status" value="1"/>
</dbReference>
<feature type="domain" description="Cyclophilin-like" evidence="1">
    <location>
        <begin position="7"/>
        <end position="110"/>
    </location>
</feature>
<evidence type="ECO:0000259" key="1">
    <source>
        <dbReference type="Pfam" id="PF18050"/>
    </source>
</evidence>
<reference evidence="2 3" key="1">
    <citation type="submission" date="2017-10" db="EMBL/GenBank/DDBJ databases">
        <title>Genomics of the genus Arcobacter.</title>
        <authorList>
            <person name="Perez-Cataluna A."/>
            <person name="Figueras M.J."/>
        </authorList>
    </citation>
    <scope>NUCLEOTIDE SEQUENCE [LARGE SCALE GENOMIC DNA]</scope>
    <source>
        <strain evidence="2 3">CECT 8993</strain>
    </source>
</reference>
<proteinExistence type="predicted"/>
<evidence type="ECO:0000313" key="3">
    <source>
        <dbReference type="Proteomes" id="UP000290172"/>
    </source>
</evidence>
<organism evidence="2 3">
    <name type="scientific">Halarcobacter ebronensis</name>
    <dbReference type="NCBI Taxonomy" id="1462615"/>
    <lineage>
        <taxon>Bacteria</taxon>
        <taxon>Pseudomonadati</taxon>
        <taxon>Campylobacterota</taxon>
        <taxon>Epsilonproteobacteria</taxon>
        <taxon>Campylobacterales</taxon>
        <taxon>Arcobacteraceae</taxon>
        <taxon>Halarcobacter</taxon>
    </lineage>
</organism>
<sequence length="117" mass="13010">MTINVYSNGNTIVFKLNESNASKELYAQLPLSIETENFGNNEKIFYPPLKLSIKNTLVANAKAGTLAYYAPWKDVVMFYKEFGSASGLYELGFVLSGSENIKNISGKIEIKKLDIDT</sequence>
<dbReference type="InterPro" id="IPR029000">
    <property type="entry name" value="Cyclophilin-like_dom_sf"/>
</dbReference>
<evidence type="ECO:0000313" key="2">
    <source>
        <dbReference type="EMBL" id="RXJ69107.1"/>
    </source>
</evidence>
<dbReference type="Pfam" id="PF18050">
    <property type="entry name" value="Cyclophil_like2"/>
    <property type="match status" value="1"/>
</dbReference>
<accession>A0A4Q0YF06</accession>
<name>A0A4Q0YF06_9BACT</name>
<protein>
    <recommendedName>
        <fullName evidence="1">Cyclophilin-like domain-containing protein</fullName>
    </recommendedName>
</protein>
<dbReference type="SUPFAM" id="SSF50891">
    <property type="entry name" value="Cyclophilin-like"/>
    <property type="match status" value="1"/>
</dbReference>
<dbReference type="Proteomes" id="UP000290172">
    <property type="component" value="Unassembled WGS sequence"/>
</dbReference>
<dbReference type="EMBL" id="PDKJ01000003">
    <property type="protein sequence ID" value="RXJ69107.1"/>
    <property type="molecule type" value="Genomic_DNA"/>
</dbReference>
<gene>
    <name evidence="2" type="ORF">CRV08_03600</name>
</gene>
<dbReference type="AlphaFoldDB" id="A0A4Q0YF06"/>
<comment type="caution">
    <text evidence="2">The sequence shown here is derived from an EMBL/GenBank/DDBJ whole genome shotgun (WGS) entry which is preliminary data.</text>
</comment>
<dbReference type="RefSeq" id="WP_128979175.1">
    <property type="nucleotide sequence ID" value="NZ_PDKJ01000003.1"/>
</dbReference>
<dbReference type="InterPro" id="IPR041183">
    <property type="entry name" value="Cyclophilin-like"/>
</dbReference>